<reference evidence="1" key="2">
    <citation type="submission" date="2020-05" db="UniProtKB">
        <authorList>
            <consortium name="EnsemblMetazoa"/>
        </authorList>
    </citation>
    <scope>IDENTIFICATION</scope>
    <source>
        <strain evidence="1">A-37</strain>
    </source>
</reference>
<protein>
    <submittedName>
        <fullName evidence="1">Uncharacterized protein</fullName>
    </submittedName>
</protein>
<dbReference type="VEuPathDB" id="VectorBase:ACUA021684"/>
<dbReference type="AlphaFoldDB" id="A0A182MM97"/>
<name>A0A182MM97_9DIPT</name>
<proteinExistence type="predicted"/>
<organism evidence="1 2">
    <name type="scientific">Anopheles culicifacies</name>
    <dbReference type="NCBI Taxonomy" id="139723"/>
    <lineage>
        <taxon>Eukaryota</taxon>
        <taxon>Metazoa</taxon>
        <taxon>Ecdysozoa</taxon>
        <taxon>Arthropoda</taxon>
        <taxon>Hexapoda</taxon>
        <taxon>Insecta</taxon>
        <taxon>Pterygota</taxon>
        <taxon>Neoptera</taxon>
        <taxon>Endopterygota</taxon>
        <taxon>Diptera</taxon>
        <taxon>Nematocera</taxon>
        <taxon>Culicoidea</taxon>
        <taxon>Culicidae</taxon>
        <taxon>Anophelinae</taxon>
        <taxon>Anopheles</taxon>
        <taxon>culicifacies species complex</taxon>
    </lineage>
</organism>
<sequence length="210" mass="23347">MTQKRSAAEEPSAARVAFSVIVLGCDPSSSNRRSCPKLQRSIPPAAGATAIVILIVAGGQCGLNILENFRKPDPRDPEVKVYFGASSRHRRNVELERVRSKVANRPVGKVLARAGSKGTDLIVVRALHGEPTEQREPWLVIDLVDQIDHGRFFLARFGVRYRTERNHCQGGNQETTLSDHLERIRWRNKTTALDARYAGRHLHLAGGRIS</sequence>
<reference evidence="2" key="1">
    <citation type="submission" date="2013-09" db="EMBL/GenBank/DDBJ databases">
        <title>The Genome Sequence of Anopheles culicifacies species A.</title>
        <authorList>
            <consortium name="The Broad Institute Genomics Platform"/>
            <person name="Neafsey D.E."/>
            <person name="Besansky N."/>
            <person name="Howell P."/>
            <person name="Walton C."/>
            <person name="Young S.K."/>
            <person name="Zeng Q."/>
            <person name="Gargeya S."/>
            <person name="Fitzgerald M."/>
            <person name="Haas B."/>
            <person name="Abouelleil A."/>
            <person name="Allen A.W."/>
            <person name="Alvarado L."/>
            <person name="Arachchi H.M."/>
            <person name="Berlin A.M."/>
            <person name="Chapman S.B."/>
            <person name="Gainer-Dewar J."/>
            <person name="Goldberg J."/>
            <person name="Griggs A."/>
            <person name="Gujja S."/>
            <person name="Hansen M."/>
            <person name="Howarth C."/>
            <person name="Imamovic A."/>
            <person name="Ireland A."/>
            <person name="Larimer J."/>
            <person name="McCowan C."/>
            <person name="Murphy C."/>
            <person name="Pearson M."/>
            <person name="Poon T.W."/>
            <person name="Priest M."/>
            <person name="Roberts A."/>
            <person name="Saif S."/>
            <person name="Shea T."/>
            <person name="Sisk P."/>
            <person name="Sykes S."/>
            <person name="Wortman J."/>
            <person name="Nusbaum C."/>
            <person name="Birren B."/>
        </authorList>
    </citation>
    <scope>NUCLEOTIDE SEQUENCE [LARGE SCALE GENOMIC DNA]</scope>
    <source>
        <strain evidence="2">A-37</strain>
    </source>
</reference>
<accession>A0A182MM97</accession>
<evidence type="ECO:0000313" key="1">
    <source>
        <dbReference type="EnsemblMetazoa" id="ACUA021684-PA"/>
    </source>
</evidence>
<dbReference type="Proteomes" id="UP000075883">
    <property type="component" value="Unassembled WGS sequence"/>
</dbReference>
<dbReference type="EMBL" id="AXCM01002216">
    <property type="status" value="NOT_ANNOTATED_CDS"/>
    <property type="molecule type" value="Genomic_DNA"/>
</dbReference>
<keyword evidence="2" id="KW-1185">Reference proteome</keyword>
<evidence type="ECO:0000313" key="2">
    <source>
        <dbReference type="Proteomes" id="UP000075883"/>
    </source>
</evidence>
<dbReference type="EnsemblMetazoa" id="ACUA021684-RA">
    <property type="protein sequence ID" value="ACUA021684-PA"/>
    <property type="gene ID" value="ACUA021684"/>
</dbReference>